<feature type="region of interest" description="Disordered" evidence="1">
    <location>
        <begin position="555"/>
        <end position="578"/>
    </location>
</feature>
<dbReference type="GO" id="GO:1905515">
    <property type="term" value="P:non-motile cilium assembly"/>
    <property type="evidence" value="ECO:0007669"/>
    <property type="project" value="InterPro"/>
</dbReference>
<dbReference type="GO" id="GO:0005813">
    <property type="term" value="C:centrosome"/>
    <property type="evidence" value="ECO:0007669"/>
    <property type="project" value="InterPro"/>
</dbReference>
<organism evidence="2 3">
    <name type="scientific">Austrofundulus limnaeus</name>
    <name type="common">Annual killifish</name>
    <dbReference type="NCBI Taxonomy" id="52670"/>
    <lineage>
        <taxon>Eukaryota</taxon>
        <taxon>Metazoa</taxon>
        <taxon>Chordata</taxon>
        <taxon>Craniata</taxon>
        <taxon>Vertebrata</taxon>
        <taxon>Euteleostomi</taxon>
        <taxon>Actinopterygii</taxon>
        <taxon>Neopterygii</taxon>
        <taxon>Teleostei</taxon>
        <taxon>Neoteleostei</taxon>
        <taxon>Acanthomorphata</taxon>
        <taxon>Ovalentaria</taxon>
        <taxon>Atherinomorphae</taxon>
        <taxon>Cyprinodontiformes</taxon>
        <taxon>Rivulidae</taxon>
        <taxon>Austrofundulus</taxon>
    </lineage>
</organism>
<dbReference type="CTD" id="57562"/>
<dbReference type="GO" id="GO:0007052">
    <property type="term" value="P:mitotic spindle organization"/>
    <property type="evidence" value="ECO:0007669"/>
    <property type="project" value="InterPro"/>
</dbReference>
<feature type="compositionally biased region" description="Low complexity" evidence="1">
    <location>
        <begin position="118"/>
        <end position="140"/>
    </location>
</feature>
<dbReference type="GO" id="GO:0097546">
    <property type="term" value="C:ciliary base"/>
    <property type="evidence" value="ECO:0007669"/>
    <property type="project" value="InterPro"/>
</dbReference>
<name>A0A2I4BKH1_AUSLI</name>
<gene>
    <name evidence="3" type="primary">cep126</name>
</gene>
<dbReference type="PANTHER" id="PTHR31191:SF4">
    <property type="entry name" value="CENTROSOMAL PROTEIN OF 126 KDA"/>
    <property type="match status" value="1"/>
</dbReference>
<feature type="compositionally biased region" description="Basic and acidic residues" evidence="1">
    <location>
        <begin position="456"/>
        <end position="466"/>
    </location>
</feature>
<evidence type="ECO:0000313" key="2">
    <source>
        <dbReference type="Proteomes" id="UP000192220"/>
    </source>
</evidence>
<dbReference type="InParanoid" id="A0A2I4BKH1"/>
<dbReference type="STRING" id="52670.A0A2I4BKH1"/>
<feature type="region of interest" description="Disordered" evidence="1">
    <location>
        <begin position="444"/>
        <end position="473"/>
    </location>
</feature>
<feature type="region of interest" description="Disordered" evidence="1">
    <location>
        <begin position="118"/>
        <end position="152"/>
    </location>
</feature>
<evidence type="ECO:0000256" key="1">
    <source>
        <dbReference type="SAM" id="MobiDB-lite"/>
    </source>
</evidence>
<feature type="region of interest" description="Disordered" evidence="1">
    <location>
        <begin position="367"/>
        <end position="401"/>
    </location>
</feature>
<accession>A0A2I4BKH1</accession>
<dbReference type="GO" id="GO:0031122">
    <property type="term" value="P:cytoplasmic microtubule organization"/>
    <property type="evidence" value="ECO:0007669"/>
    <property type="project" value="InterPro"/>
</dbReference>
<feature type="compositionally biased region" description="Polar residues" evidence="1">
    <location>
        <begin position="367"/>
        <end position="383"/>
    </location>
</feature>
<proteinExistence type="predicted"/>
<evidence type="ECO:0000313" key="3">
    <source>
        <dbReference type="RefSeq" id="XP_013868239.1"/>
    </source>
</evidence>
<dbReference type="Proteomes" id="UP000192220">
    <property type="component" value="Unplaced"/>
</dbReference>
<feature type="region of interest" description="Disordered" evidence="1">
    <location>
        <begin position="81"/>
        <end position="102"/>
    </location>
</feature>
<dbReference type="KEGG" id="alim:106520598"/>
<dbReference type="InterPro" id="IPR028257">
    <property type="entry name" value="CEP126"/>
</dbReference>
<dbReference type="OrthoDB" id="9900339at2759"/>
<dbReference type="PANTHER" id="PTHR31191">
    <property type="entry name" value="CENTROSOMAL PROTEIN CEP126"/>
    <property type="match status" value="1"/>
</dbReference>
<protein>
    <submittedName>
        <fullName evidence="3">Centrosomal protein of 126 kDa isoform X1</fullName>
    </submittedName>
</protein>
<feature type="region of interest" description="Disordered" evidence="1">
    <location>
        <begin position="798"/>
        <end position="822"/>
    </location>
</feature>
<keyword evidence="2" id="KW-1185">Reference proteome</keyword>
<feature type="region of interest" description="Disordered" evidence="1">
    <location>
        <begin position="602"/>
        <end position="633"/>
    </location>
</feature>
<reference evidence="3" key="1">
    <citation type="submission" date="2025-08" db="UniProtKB">
        <authorList>
            <consortium name="RefSeq"/>
        </authorList>
    </citation>
    <scope>IDENTIFICATION</scope>
    <source>
        <strain evidence="3">Quisiro</strain>
        <tissue evidence="3">Liver</tissue>
    </source>
</reference>
<feature type="compositionally biased region" description="Polar residues" evidence="1">
    <location>
        <begin position="444"/>
        <end position="453"/>
    </location>
</feature>
<dbReference type="Pfam" id="PF15352">
    <property type="entry name" value="K1377"/>
    <property type="match status" value="3"/>
</dbReference>
<dbReference type="RefSeq" id="XP_013868239.1">
    <property type="nucleotide sequence ID" value="XM_014012785.1"/>
</dbReference>
<sequence length="953" mass="106255">MHVFHKNSSYLSNFRLETGGNLEHERQSLVQEQKLCKTRARKFSLETNRRRKALDERRKLWDVQEKRLRENILQQRKQQVQEATERFQRAHLPPQRYRPSLRRDAPNIEDALDQIHGNLSSHGQQSSLSSTTNISRSSTPSPAPPTAPKFSHGQALSAVEAYVNLLQEQCGVETLQHLQGSHDSDCCISESLSSKDSLEDEDSNQNPSSLHPCSSLFLLDSKKAHSQQKQRDLCPTSFSFSAMMLLDENLTQLRKLHEPKRAKQEDSDWANNGTVVSEALWDFTSMEKTPKTEKCPTLHNTDLVAPCKLPKEDQDYYEVKFLQNNRDSNLVTNRVVLGNPDESPYSKPEAPLNLREQRILHDGQLKYLSSSDTPFPSKNSSSKGIHFENPPKNNADDDVTNNRVLLPTEKENYVSSRKMPCASINDLNKVSNSECKTEKAVNAESLSNTSWSMVPSERHASPEEAKTNVPVSAATPPSVCKVKVIKGILKKQSKSMPRDTSCTRGSDYMSFAKHVALALRDSVELTRAKNKDVHVSSTVRKKLRWFDEVRLGEDHQPSLTEGLRSPKPGPNMTPASSTGYHFTKEAWADVGVQVNLPQEQADGVEVAHSSAKNSGGPRVPQRARSSRGGGPVFLRTRRGTVIRPQSATEVSQIAKTRGGIMPRPPPRTEKTLHVVRTPSGLNPAGFKHKQALVMEEALPKNNSGRIFSPKAHDVITTDSTVVYTTLPHCFLSEGNTKGVPISGHQEFHHNSGRLSVFREKGLCLDVTPTDEEISQLWHGVRSALNTKDDKTTLKRQALEGRQASQKASSGQGRQPPGSANRRLLQTSQPAKQITELLRACPSTHYTNLNEGFETTAQSALEGLLKGSQAGGAMEVPQTPGPGREQRQEITTISLEEKKILLSLEKLNQQLSYFQEHRGHDGARGLTIIDAPFTKEMKGTNYSKHRPVLYHKKV</sequence>
<dbReference type="GeneID" id="106520598"/>
<dbReference type="AlphaFoldDB" id="A0A2I4BKH1"/>
<feature type="compositionally biased region" description="Polar residues" evidence="1">
    <location>
        <begin position="802"/>
        <end position="812"/>
    </location>
</feature>
<dbReference type="GO" id="GO:0030496">
    <property type="term" value="C:midbody"/>
    <property type="evidence" value="ECO:0007669"/>
    <property type="project" value="TreeGrafter"/>
</dbReference>